<gene>
    <name evidence="1" type="ORF">H9806_09235</name>
</gene>
<dbReference type="Proteomes" id="UP000823844">
    <property type="component" value="Unassembled WGS sequence"/>
</dbReference>
<evidence type="ECO:0000313" key="1">
    <source>
        <dbReference type="EMBL" id="MBU3829270.1"/>
    </source>
</evidence>
<sequence length="108" mass="12648">MDYINEALDSDDITIGDATVIAVFKTKKFRDLVQKAVNDVSNGGKWSKDDDRNYQLVNESISRYMIKDGFEPLIDLLKEEDTMYLTHTLRAFLKINVDWQNDPFVRRR</sequence>
<reference evidence="1" key="1">
    <citation type="journal article" date="2021" name="PeerJ">
        <title>Extensive microbial diversity within the chicken gut microbiome revealed by metagenomics and culture.</title>
        <authorList>
            <person name="Gilroy R."/>
            <person name="Ravi A."/>
            <person name="Getino M."/>
            <person name="Pursley I."/>
            <person name="Horton D.L."/>
            <person name="Alikhan N.F."/>
            <person name="Baker D."/>
            <person name="Gharbi K."/>
            <person name="Hall N."/>
            <person name="Watson M."/>
            <person name="Adriaenssens E.M."/>
            <person name="Foster-Nyarko E."/>
            <person name="Jarju S."/>
            <person name="Secka A."/>
            <person name="Antonio M."/>
            <person name="Oren A."/>
            <person name="Chaudhuri R.R."/>
            <person name="La Ragione R."/>
            <person name="Hildebrand F."/>
            <person name="Pallen M.J."/>
        </authorList>
    </citation>
    <scope>NUCLEOTIDE SEQUENCE</scope>
    <source>
        <strain evidence="1">F6-686</strain>
    </source>
</reference>
<evidence type="ECO:0000313" key="2">
    <source>
        <dbReference type="Proteomes" id="UP000823844"/>
    </source>
</evidence>
<organism evidence="1 2">
    <name type="scientific">Candidatus Lactobacillus pullistercoris</name>
    <dbReference type="NCBI Taxonomy" id="2838636"/>
    <lineage>
        <taxon>Bacteria</taxon>
        <taxon>Bacillati</taxon>
        <taxon>Bacillota</taxon>
        <taxon>Bacilli</taxon>
        <taxon>Lactobacillales</taxon>
        <taxon>Lactobacillaceae</taxon>
        <taxon>Lactobacillus</taxon>
    </lineage>
</organism>
<protein>
    <submittedName>
        <fullName evidence="1">Uncharacterized protein</fullName>
    </submittedName>
</protein>
<dbReference type="EMBL" id="JAHLFT010000124">
    <property type="protein sequence ID" value="MBU3829270.1"/>
    <property type="molecule type" value="Genomic_DNA"/>
</dbReference>
<accession>A0A9E2KSA5</accession>
<proteinExistence type="predicted"/>
<comment type="caution">
    <text evidence="1">The sequence shown here is derived from an EMBL/GenBank/DDBJ whole genome shotgun (WGS) entry which is preliminary data.</text>
</comment>
<dbReference type="AlphaFoldDB" id="A0A9E2KSA5"/>
<name>A0A9E2KSA5_9LACO</name>
<reference evidence="1" key="2">
    <citation type="submission" date="2021-04" db="EMBL/GenBank/DDBJ databases">
        <authorList>
            <person name="Gilroy R."/>
        </authorList>
    </citation>
    <scope>NUCLEOTIDE SEQUENCE</scope>
    <source>
        <strain evidence="1">F6-686</strain>
    </source>
</reference>